<dbReference type="Pfam" id="PF04102">
    <property type="entry name" value="SlyX"/>
    <property type="match status" value="1"/>
</dbReference>
<accession>A0A841HR32</accession>
<comment type="caution">
    <text evidence="2">The sequence shown here is derived from an EMBL/GenBank/DDBJ whole genome shotgun (WGS) entry which is preliminary data.</text>
</comment>
<feature type="coiled-coil region" evidence="1">
    <location>
        <begin position="6"/>
        <end position="61"/>
    </location>
</feature>
<keyword evidence="1" id="KW-0175">Coiled coil</keyword>
<gene>
    <name evidence="2" type="ORF">HNQ60_004236</name>
</gene>
<evidence type="ECO:0000313" key="2">
    <source>
        <dbReference type="EMBL" id="MBB6095346.1"/>
    </source>
</evidence>
<dbReference type="PANTHER" id="PTHR36508">
    <property type="entry name" value="PROTEIN SLYX"/>
    <property type="match status" value="1"/>
</dbReference>
<keyword evidence="3" id="KW-1185">Reference proteome</keyword>
<dbReference type="EMBL" id="JACHHZ010000005">
    <property type="protein sequence ID" value="MBB6095346.1"/>
    <property type="molecule type" value="Genomic_DNA"/>
</dbReference>
<evidence type="ECO:0000313" key="3">
    <source>
        <dbReference type="Proteomes" id="UP000588068"/>
    </source>
</evidence>
<sequence>MNDDVVERLELKLAFLERANQELSDVIYRQQQEIDALRQHFKELLERVDASREEATKYTAEQERPPHY</sequence>
<evidence type="ECO:0000256" key="1">
    <source>
        <dbReference type="SAM" id="Coils"/>
    </source>
</evidence>
<dbReference type="RefSeq" id="WP_184334729.1">
    <property type="nucleotide sequence ID" value="NZ_JACHHZ010000005.1"/>
</dbReference>
<dbReference type="Proteomes" id="UP000588068">
    <property type="component" value="Unassembled WGS sequence"/>
</dbReference>
<proteinExistence type="predicted"/>
<organism evidence="2 3">
    <name type="scientific">Povalibacter uvarum</name>
    <dbReference type="NCBI Taxonomy" id="732238"/>
    <lineage>
        <taxon>Bacteria</taxon>
        <taxon>Pseudomonadati</taxon>
        <taxon>Pseudomonadota</taxon>
        <taxon>Gammaproteobacteria</taxon>
        <taxon>Steroidobacterales</taxon>
        <taxon>Steroidobacteraceae</taxon>
        <taxon>Povalibacter</taxon>
    </lineage>
</organism>
<reference evidence="2 3" key="1">
    <citation type="submission" date="2020-08" db="EMBL/GenBank/DDBJ databases">
        <title>Genomic Encyclopedia of Type Strains, Phase IV (KMG-IV): sequencing the most valuable type-strain genomes for metagenomic binning, comparative biology and taxonomic classification.</title>
        <authorList>
            <person name="Goeker M."/>
        </authorList>
    </citation>
    <scope>NUCLEOTIDE SEQUENCE [LARGE SCALE GENOMIC DNA]</scope>
    <source>
        <strain evidence="2 3">DSM 26723</strain>
    </source>
</reference>
<protein>
    <submittedName>
        <fullName evidence="2">Putative coiled-coil protein SlyX</fullName>
    </submittedName>
</protein>
<dbReference type="PANTHER" id="PTHR36508:SF1">
    <property type="entry name" value="PROTEIN SLYX"/>
    <property type="match status" value="1"/>
</dbReference>
<name>A0A841HR32_9GAMM</name>
<dbReference type="AlphaFoldDB" id="A0A841HR32"/>
<dbReference type="InterPro" id="IPR007236">
    <property type="entry name" value="SlyX"/>
</dbReference>